<name>A0ABW0MDE2_9BURK</name>
<keyword evidence="2" id="KW-0812">Transmembrane</keyword>
<proteinExistence type="predicted"/>
<dbReference type="RefSeq" id="WP_378999660.1">
    <property type="nucleotide sequence ID" value="NZ_JBHSMT010000029.1"/>
</dbReference>
<evidence type="ECO:0000256" key="2">
    <source>
        <dbReference type="SAM" id="Phobius"/>
    </source>
</evidence>
<keyword evidence="4" id="KW-1185">Reference proteome</keyword>
<feature type="transmembrane region" description="Helical" evidence="2">
    <location>
        <begin position="33"/>
        <end position="53"/>
    </location>
</feature>
<evidence type="ECO:0000313" key="4">
    <source>
        <dbReference type="Proteomes" id="UP001596045"/>
    </source>
</evidence>
<reference evidence="4" key="1">
    <citation type="journal article" date="2019" name="Int. J. Syst. Evol. Microbiol.">
        <title>The Global Catalogue of Microorganisms (GCM) 10K type strain sequencing project: providing services to taxonomists for standard genome sequencing and annotation.</title>
        <authorList>
            <consortium name="The Broad Institute Genomics Platform"/>
            <consortium name="The Broad Institute Genome Sequencing Center for Infectious Disease"/>
            <person name="Wu L."/>
            <person name="Ma J."/>
        </authorList>
    </citation>
    <scope>NUCLEOTIDE SEQUENCE [LARGE SCALE GENOMIC DNA]</scope>
    <source>
        <strain evidence="4">JCM 17066</strain>
    </source>
</reference>
<organism evidence="3 4">
    <name type="scientific">Paraherbaspirillum soli</name>
    <dbReference type="NCBI Taxonomy" id="631222"/>
    <lineage>
        <taxon>Bacteria</taxon>
        <taxon>Pseudomonadati</taxon>
        <taxon>Pseudomonadota</taxon>
        <taxon>Betaproteobacteria</taxon>
        <taxon>Burkholderiales</taxon>
        <taxon>Oxalobacteraceae</taxon>
        <taxon>Paraherbaspirillum</taxon>
    </lineage>
</organism>
<feature type="region of interest" description="Disordered" evidence="1">
    <location>
        <begin position="1"/>
        <end position="27"/>
    </location>
</feature>
<evidence type="ECO:0000313" key="3">
    <source>
        <dbReference type="EMBL" id="MFC5475923.1"/>
    </source>
</evidence>
<accession>A0ABW0MDE2</accession>
<dbReference type="Proteomes" id="UP001596045">
    <property type="component" value="Unassembled WGS sequence"/>
</dbReference>
<comment type="caution">
    <text evidence="3">The sequence shown here is derived from an EMBL/GenBank/DDBJ whole genome shotgun (WGS) entry which is preliminary data.</text>
</comment>
<sequence length="59" mass="6390">MNDPLKNQADSQADMPANHAQQQPAAGDGTPKFGKLLIVLVLTVILIGFITFASERFYS</sequence>
<dbReference type="EMBL" id="JBHSMT010000029">
    <property type="protein sequence ID" value="MFC5475923.1"/>
    <property type="molecule type" value="Genomic_DNA"/>
</dbReference>
<protein>
    <submittedName>
        <fullName evidence="3">Uncharacterized protein</fullName>
    </submittedName>
</protein>
<keyword evidence="2" id="KW-0472">Membrane</keyword>
<keyword evidence="2" id="KW-1133">Transmembrane helix</keyword>
<evidence type="ECO:0000256" key="1">
    <source>
        <dbReference type="SAM" id="MobiDB-lite"/>
    </source>
</evidence>
<gene>
    <name evidence="3" type="ORF">ACFPM8_18335</name>
</gene>